<evidence type="ECO:0000256" key="4">
    <source>
        <dbReference type="ARBA" id="ARBA00023242"/>
    </source>
</evidence>
<dbReference type="SUPFAM" id="SSF57701">
    <property type="entry name" value="Zn2/Cys6 DNA-binding domain"/>
    <property type="match status" value="1"/>
</dbReference>
<dbReference type="Gene3D" id="4.10.240.10">
    <property type="entry name" value="Zn(2)-C6 fungal-type DNA-binding domain"/>
    <property type="match status" value="1"/>
</dbReference>
<feature type="compositionally biased region" description="Basic and acidic residues" evidence="5">
    <location>
        <begin position="173"/>
        <end position="190"/>
    </location>
</feature>
<feature type="region of interest" description="Disordered" evidence="5">
    <location>
        <begin position="173"/>
        <end position="223"/>
    </location>
</feature>
<reference evidence="7 8" key="1">
    <citation type="submission" date="2018-10" db="EMBL/GenBank/DDBJ databases">
        <title>Genome sequence of Verticillium nonalfalfae VnAa140.</title>
        <authorList>
            <person name="Stajich J.E."/>
            <person name="Kasson M.T."/>
        </authorList>
    </citation>
    <scope>NUCLEOTIDE SEQUENCE [LARGE SCALE GENOMIC DNA]</scope>
    <source>
        <strain evidence="7 8">VnAa140</strain>
    </source>
</reference>
<dbReference type="PROSITE" id="PS50048">
    <property type="entry name" value="ZN2_CY6_FUNGAL_2"/>
    <property type="match status" value="1"/>
</dbReference>
<dbReference type="GO" id="GO:0006351">
    <property type="term" value="P:DNA-templated transcription"/>
    <property type="evidence" value="ECO:0007669"/>
    <property type="project" value="InterPro"/>
</dbReference>
<gene>
    <name evidence="7" type="ORF">D7B24_005085</name>
</gene>
<dbReference type="Proteomes" id="UP000267145">
    <property type="component" value="Unassembled WGS sequence"/>
</dbReference>
<evidence type="ECO:0000259" key="6">
    <source>
        <dbReference type="PROSITE" id="PS50048"/>
    </source>
</evidence>
<dbReference type="AlphaFoldDB" id="A0A3M9YMK4"/>
<dbReference type="Pfam" id="PF04082">
    <property type="entry name" value="Fungal_trans"/>
    <property type="match status" value="1"/>
</dbReference>
<evidence type="ECO:0000256" key="2">
    <source>
        <dbReference type="ARBA" id="ARBA00023015"/>
    </source>
</evidence>
<dbReference type="EMBL" id="RBVV01000003">
    <property type="protein sequence ID" value="RNJ60996.1"/>
    <property type="molecule type" value="Genomic_DNA"/>
</dbReference>
<dbReference type="CDD" id="cd12148">
    <property type="entry name" value="fungal_TF_MHR"/>
    <property type="match status" value="1"/>
</dbReference>
<feature type="domain" description="Zn(2)-C6 fungal-type" evidence="6">
    <location>
        <begin position="120"/>
        <end position="149"/>
    </location>
</feature>
<dbReference type="GO" id="GO:0000981">
    <property type="term" value="F:DNA-binding transcription factor activity, RNA polymerase II-specific"/>
    <property type="evidence" value="ECO:0007669"/>
    <property type="project" value="InterPro"/>
</dbReference>
<organism evidence="7 8">
    <name type="scientific">Verticillium nonalfalfae</name>
    <dbReference type="NCBI Taxonomy" id="1051616"/>
    <lineage>
        <taxon>Eukaryota</taxon>
        <taxon>Fungi</taxon>
        <taxon>Dikarya</taxon>
        <taxon>Ascomycota</taxon>
        <taxon>Pezizomycotina</taxon>
        <taxon>Sordariomycetes</taxon>
        <taxon>Hypocreomycetidae</taxon>
        <taxon>Glomerellales</taxon>
        <taxon>Plectosphaerellaceae</taxon>
        <taxon>Verticillium</taxon>
    </lineage>
</organism>
<dbReference type="PROSITE" id="PS00463">
    <property type="entry name" value="ZN2_CY6_FUNGAL_1"/>
    <property type="match status" value="1"/>
</dbReference>
<dbReference type="GO" id="GO:0000435">
    <property type="term" value="P:positive regulation of transcription from RNA polymerase II promoter by galactose"/>
    <property type="evidence" value="ECO:0007669"/>
    <property type="project" value="TreeGrafter"/>
</dbReference>
<dbReference type="STRING" id="1051616.A0A3M9YMK4"/>
<dbReference type="RefSeq" id="XP_028499154.1">
    <property type="nucleotide sequence ID" value="XM_028639247.1"/>
</dbReference>
<sequence>MPPKGPFRLVTVNTAPERAKRLIGRMTEALRDEYTIDYVANCETTQGIAEVEGKVKEFKPDVLFSASMWSAEEAVEIQKIAREIVPEIKTHAIPQGLQVPKARVTRAAVHKARRPRAARACDACRTKKNKCDELYPCTYCKNRKLECIYKGQDAASRRYAPDYVQQLEDHVKSLSNRLESRESRERREPDPPAAAAEATKPSETTLPLAEDQQQQQQQHSIWPESQMAAENEANANDNYAASDYDAIPTPRSTSTRLAGEHEVSGVNRHTRNVEFYGTSSSVALLSHIQRNGGQNSSAADDAHALLVTSLHNPSFHSPDTSSARVDAGTQSQPLLYSRHSRGFLDNYFSAIHYIHPILDRELFLQRCERLWTSAEGTRVTSFAALYYSVLALGALVGVRPDEPLEGLTNLQWSRKFFDQAKTYCNQLGMVTDLEMVQCYFFLVSSVPYISSHGRTFELTLNTGQVCYMYVGLSVRTALAMGINRGPGPNARTDTARLKAESRTWCELSFAMGRPDTLGADLYHTRPYPFIQGSPNADASQPELLEPLHCAIIKSMVDFSRLTRTVCLGIYLSDTPVLSTTALAFQIEKDLDRWIESLPEQIRPNISAGPPSTLKAARDPQWAKRQKLVLTIRYHNMRILLFGSLLLKSSGTERASIPDAHEATEKYLDSASKTVEIIYRTHEHNDFFRTWFYNTTYTVFAASIILVHITRSLETDNQYLLERVGMAIEILENMDECVVALEAAKLLRQAKEKAQSSGPFTSSQAACDFEGTMLLNQYWGPLDLLGGDMDLDFAFQFSDLDAPGAS</sequence>
<keyword evidence="8" id="KW-1185">Reference proteome</keyword>
<name>A0A3M9YMK4_9PEZI</name>
<evidence type="ECO:0000256" key="5">
    <source>
        <dbReference type="SAM" id="MobiDB-lite"/>
    </source>
</evidence>
<dbReference type="Pfam" id="PF00172">
    <property type="entry name" value="Zn_clus"/>
    <property type="match status" value="1"/>
</dbReference>
<dbReference type="GeneID" id="39608774"/>
<dbReference type="CDD" id="cd00067">
    <property type="entry name" value="GAL4"/>
    <property type="match status" value="1"/>
</dbReference>
<dbReference type="InterPro" id="IPR007219">
    <property type="entry name" value="XnlR_reg_dom"/>
</dbReference>
<keyword evidence="1" id="KW-0479">Metal-binding</keyword>
<evidence type="ECO:0000313" key="7">
    <source>
        <dbReference type="EMBL" id="RNJ60996.1"/>
    </source>
</evidence>
<evidence type="ECO:0000256" key="3">
    <source>
        <dbReference type="ARBA" id="ARBA00023163"/>
    </source>
</evidence>
<feature type="compositionally biased region" description="Low complexity" evidence="5">
    <location>
        <begin position="193"/>
        <end position="205"/>
    </location>
</feature>
<protein>
    <recommendedName>
        <fullName evidence="6">Zn(2)-C6 fungal-type domain-containing protein</fullName>
    </recommendedName>
</protein>
<keyword evidence="4" id="KW-0539">Nucleus</keyword>
<dbReference type="GO" id="GO:0005634">
    <property type="term" value="C:nucleus"/>
    <property type="evidence" value="ECO:0007669"/>
    <property type="project" value="TreeGrafter"/>
</dbReference>
<keyword evidence="2" id="KW-0805">Transcription regulation</keyword>
<dbReference type="PANTHER" id="PTHR47424:SF15">
    <property type="entry name" value="ZN(II)2CYS6 TRANSCRIPTION FACTOR (EUROFUNG)"/>
    <property type="match status" value="1"/>
</dbReference>
<dbReference type="SMART" id="SM00066">
    <property type="entry name" value="GAL4"/>
    <property type="match status" value="1"/>
</dbReference>
<dbReference type="SMART" id="SM00906">
    <property type="entry name" value="Fungal_trans"/>
    <property type="match status" value="1"/>
</dbReference>
<evidence type="ECO:0000256" key="1">
    <source>
        <dbReference type="ARBA" id="ARBA00022723"/>
    </source>
</evidence>
<keyword evidence="3" id="KW-0804">Transcription</keyword>
<dbReference type="InterPro" id="IPR001138">
    <property type="entry name" value="Zn2Cys6_DnaBD"/>
</dbReference>
<accession>A0A3M9YMK4</accession>
<comment type="caution">
    <text evidence="7">The sequence shown here is derived from an EMBL/GenBank/DDBJ whole genome shotgun (WGS) entry which is preliminary data.</text>
</comment>
<dbReference type="InterPro" id="IPR051127">
    <property type="entry name" value="Fungal_SecMet_Regulators"/>
</dbReference>
<dbReference type="GO" id="GO:0008270">
    <property type="term" value="F:zinc ion binding"/>
    <property type="evidence" value="ECO:0007669"/>
    <property type="project" value="InterPro"/>
</dbReference>
<dbReference type="InterPro" id="IPR036864">
    <property type="entry name" value="Zn2-C6_fun-type_DNA-bd_sf"/>
</dbReference>
<proteinExistence type="predicted"/>
<evidence type="ECO:0000313" key="8">
    <source>
        <dbReference type="Proteomes" id="UP000267145"/>
    </source>
</evidence>
<dbReference type="PANTHER" id="PTHR47424">
    <property type="entry name" value="REGULATORY PROTEIN GAL4"/>
    <property type="match status" value="1"/>
</dbReference>
<dbReference type="GO" id="GO:0000978">
    <property type="term" value="F:RNA polymerase II cis-regulatory region sequence-specific DNA binding"/>
    <property type="evidence" value="ECO:0007669"/>
    <property type="project" value="TreeGrafter"/>
</dbReference>